<protein>
    <submittedName>
        <fullName evidence="2">Uncharacterized protein</fullName>
    </submittedName>
</protein>
<gene>
    <name evidence="2" type="ORF">M422DRAFT_257889</name>
</gene>
<evidence type="ECO:0000256" key="1">
    <source>
        <dbReference type="SAM" id="MobiDB-lite"/>
    </source>
</evidence>
<feature type="compositionally biased region" description="Low complexity" evidence="1">
    <location>
        <begin position="15"/>
        <end position="26"/>
    </location>
</feature>
<proteinExistence type="predicted"/>
<feature type="compositionally biased region" description="Basic residues" evidence="1">
    <location>
        <begin position="94"/>
        <end position="109"/>
    </location>
</feature>
<dbReference type="AlphaFoldDB" id="A0A0C9U8C0"/>
<dbReference type="EMBL" id="KN837153">
    <property type="protein sequence ID" value="KIJ39283.1"/>
    <property type="molecule type" value="Genomic_DNA"/>
</dbReference>
<reference evidence="2 3" key="1">
    <citation type="submission" date="2014-06" db="EMBL/GenBank/DDBJ databases">
        <title>Evolutionary Origins and Diversification of the Mycorrhizal Mutualists.</title>
        <authorList>
            <consortium name="DOE Joint Genome Institute"/>
            <consortium name="Mycorrhizal Genomics Consortium"/>
            <person name="Kohler A."/>
            <person name="Kuo A."/>
            <person name="Nagy L.G."/>
            <person name="Floudas D."/>
            <person name="Copeland A."/>
            <person name="Barry K.W."/>
            <person name="Cichocki N."/>
            <person name="Veneault-Fourrey C."/>
            <person name="LaButti K."/>
            <person name="Lindquist E.A."/>
            <person name="Lipzen A."/>
            <person name="Lundell T."/>
            <person name="Morin E."/>
            <person name="Murat C."/>
            <person name="Riley R."/>
            <person name="Ohm R."/>
            <person name="Sun H."/>
            <person name="Tunlid A."/>
            <person name="Henrissat B."/>
            <person name="Grigoriev I.V."/>
            <person name="Hibbett D.S."/>
            <person name="Martin F."/>
        </authorList>
    </citation>
    <scope>NUCLEOTIDE SEQUENCE [LARGE SCALE GENOMIC DNA]</scope>
    <source>
        <strain evidence="2 3">SS14</strain>
    </source>
</reference>
<evidence type="ECO:0000313" key="2">
    <source>
        <dbReference type="EMBL" id="KIJ39283.1"/>
    </source>
</evidence>
<evidence type="ECO:0000313" key="3">
    <source>
        <dbReference type="Proteomes" id="UP000054279"/>
    </source>
</evidence>
<name>A0A0C9U8C0_SPHS4</name>
<feature type="region of interest" description="Disordered" evidence="1">
    <location>
        <begin position="1"/>
        <end position="109"/>
    </location>
</feature>
<feature type="compositionally biased region" description="Low complexity" evidence="1">
    <location>
        <begin position="72"/>
        <end position="81"/>
    </location>
</feature>
<dbReference type="Proteomes" id="UP000054279">
    <property type="component" value="Unassembled WGS sequence"/>
</dbReference>
<dbReference type="HOGENOM" id="CLU_2185643_0_0_1"/>
<sequence>MFFLLPGETSRSESDNNASTNSASSHNHPHQHQHPTSNLRVLPFFTFPSSSSSPQHGACAPSSSSSPPPAATAPQTTTPQTHKLGVRGQDHPRSHPHIHHTRLHHHTKR</sequence>
<feature type="compositionally biased region" description="Low complexity" evidence="1">
    <location>
        <begin position="34"/>
        <end position="65"/>
    </location>
</feature>
<keyword evidence="3" id="KW-1185">Reference proteome</keyword>
<organism evidence="2 3">
    <name type="scientific">Sphaerobolus stellatus (strain SS14)</name>
    <dbReference type="NCBI Taxonomy" id="990650"/>
    <lineage>
        <taxon>Eukaryota</taxon>
        <taxon>Fungi</taxon>
        <taxon>Dikarya</taxon>
        <taxon>Basidiomycota</taxon>
        <taxon>Agaricomycotina</taxon>
        <taxon>Agaricomycetes</taxon>
        <taxon>Phallomycetidae</taxon>
        <taxon>Geastrales</taxon>
        <taxon>Sphaerobolaceae</taxon>
        <taxon>Sphaerobolus</taxon>
    </lineage>
</organism>
<accession>A0A0C9U8C0</accession>